<dbReference type="Pfam" id="PF01565">
    <property type="entry name" value="FAD_binding_4"/>
    <property type="match status" value="1"/>
</dbReference>
<dbReference type="InterPro" id="IPR016166">
    <property type="entry name" value="FAD-bd_PCMH"/>
</dbReference>
<dbReference type="PANTHER" id="PTHR42973:SF9">
    <property type="entry name" value="FAD-BINDING PCMH-TYPE DOMAIN-CONTAINING PROTEIN-RELATED"/>
    <property type="match status" value="1"/>
</dbReference>
<dbReference type="GO" id="GO:0016491">
    <property type="term" value="F:oxidoreductase activity"/>
    <property type="evidence" value="ECO:0007669"/>
    <property type="project" value="UniProtKB-KW"/>
</dbReference>
<evidence type="ECO:0000256" key="1">
    <source>
        <dbReference type="ARBA" id="ARBA00001974"/>
    </source>
</evidence>
<dbReference type="Gene3D" id="3.40.462.20">
    <property type="match status" value="1"/>
</dbReference>
<dbReference type="InterPro" id="IPR050416">
    <property type="entry name" value="FAD-linked_Oxidoreductase"/>
</dbReference>
<dbReference type="Gene3D" id="3.30.43.10">
    <property type="entry name" value="Uridine Diphospho-n-acetylenolpyruvylglucosamine Reductase, domain 2"/>
    <property type="match status" value="1"/>
</dbReference>
<dbReference type="GO" id="GO:0071949">
    <property type="term" value="F:FAD binding"/>
    <property type="evidence" value="ECO:0007669"/>
    <property type="project" value="InterPro"/>
</dbReference>
<sequence>MASSSILKATLLASVIGITISSSLAGNLTEDLQLRLSTVAQVYYPGSVGYTNATSRWSTAIQPGLDVVVKVASEEDVQLTIQYANSYNVPFLAIGGGHGTSSALNSIQGGIGIWLRGLIGVEIAAGNNGSEAVIQAGMLSGEVVQDLWDLGKMTVTGGCYCTGFSSPMLGGGHGWLQGQYGLMTDNLLSARLVLANGTAITVSDTQHSDLFWGLRGAGHNFGIVTSALYSIYDRTPELDGFATAAFTFTQDKLEDVFAIANGWLEAQNRPVELTHYGTIVINPAIDSKPVIEFLVYWQGTSIPEEYTDPLKALKPVSVVEEWVDLVDASVNTGASADGPACALGSGRQTFPVELYQWDLNNLRTVLDIYATLPAALNGSVVLLEGYATNRVIEIPQESTAYANRESRLLASPLFTYPANASLGQTVFEIGKQVRSAFLNGTGLPLSAYVNYANGDESQQAVYGYELWRLQRLKGLKETYDPQGKFNFFEPIKV</sequence>
<evidence type="ECO:0000256" key="2">
    <source>
        <dbReference type="ARBA" id="ARBA00005466"/>
    </source>
</evidence>
<keyword evidence="6" id="KW-0732">Signal</keyword>
<dbReference type="EMBL" id="JAAMPI010000855">
    <property type="protein sequence ID" value="KAF4628137.1"/>
    <property type="molecule type" value="Genomic_DNA"/>
</dbReference>
<evidence type="ECO:0000256" key="5">
    <source>
        <dbReference type="ARBA" id="ARBA00023002"/>
    </source>
</evidence>
<feature type="domain" description="FAD-binding PCMH-type" evidence="7">
    <location>
        <begin position="61"/>
        <end position="234"/>
    </location>
</feature>
<dbReference type="InterPro" id="IPR016169">
    <property type="entry name" value="FAD-bd_PCMH_sub2"/>
</dbReference>
<dbReference type="InterPro" id="IPR016167">
    <property type="entry name" value="FAD-bd_PCMH_sub1"/>
</dbReference>
<feature type="chain" id="PRO_5034038396" description="FAD-binding PCMH-type domain-containing protein" evidence="6">
    <location>
        <begin position="26"/>
        <end position="493"/>
    </location>
</feature>
<evidence type="ECO:0000313" key="8">
    <source>
        <dbReference type="EMBL" id="KAF4628137.1"/>
    </source>
</evidence>
<keyword evidence="5" id="KW-0560">Oxidoreductase</keyword>
<dbReference type="InterPro" id="IPR012951">
    <property type="entry name" value="BBE"/>
</dbReference>
<protein>
    <recommendedName>
        <fullName evidence="7">FAD-binding PCMH-type domain-containing protein</fullName>
    </recommendedName>
</protein>
<dbReference type="PROSITE" id="PS51387">
    <property type="entry name" value="FAD_PCMH"/>
    <property type="match status" value="1"/>
</dbReference>
<dbReference type="Proteomes" id="UP000566819">
    <property type="component" value="Unassembled WGS sequence"/>
</dbReference>
<keyword evidence="4" id="KW-0274">FAD</keyword>
<dbReference type="Pfam" id="PF08031">
    <property type="entry name" value="BBE"/>
    <property type="match status" value="1"/>
</dbReference>
<dbReference type="InterPro" id="IPR006094">
    <property type="entry name" value="Oxid_FAD_bind_N"/>
</dbReference>
<evidence type="ECO:0000313" key="9">
    <source>
        <dbReference type="Proteomes" id="UP000566819"/>
    </source>
</evidence>
<comment type="similarity">
    <text evidence="2">Belongs to the oxygen-dependent FAD-linked oxidoreductase family.</text>
</comment>
<reference evidence="8 9" key="1">
    <citation type="submission" date="2020-03" db="EMBL/GenBank/DDBJ databases">
        <title>Draft Genome Sequence of Cudoniella acicularis.</title>
        <authorList>
            <person name="Buettner E."/>
            <person name="Kellner H."/>
        </authorList>
    </citation>
    <scope>NUCLEOTIDE SEQUENCE [LARGE SCALE GENOMIC DNA]</scope>
    <source>
        <strain evidence="8 9">DSM 108380</strain>
    </source>
</reference>
<evidence type="ECO:0000259" key="7">
    <source>
        <dbReference type="PROSITE" id="PS51387"/>
    </source>
</evidence>
<name>A0A8H4VZL3_9HELO</name>
<proteinExistence type="inferred from homology"/>
<dbReference type="AlphaFoldDB" id="A0A8H4VZL3"/>
<dbReference type="PANTHER" id="PTHR42973">
    <property type="entry name" value="BINDING OXIDOREDUCTASE, PUTATIVE (AFU_ORTHOLOGUE AFUA_1G17690)-RELATED"/>
    <property type="match status" value="1"/>
</dbReference>
<feature type="signal peptide" evidence="6">
    <location>
        <begin position="1"/>
        <end position="25"/>
    </location>
</feature>
<dbReference type="SUPFAM" id="SSF56176">
    <property type="entry name" value="FAD-binding/transporter-associated domain-like"/>
    <property type="match status" value="1"/>
</dbReference>
<accession>A0A8H4VZL3</accession>
<dbReference type="OrthoDB" id="415825at2759"/>
<comment type="caution">
    <text evidence="8">The sequence shown here is derived from an EMBL/GenBank/DDBJ whole genome shotgun (WGS) entry which is preliminary data.</text>
</comment>
<organism evidence="8 9">
    <name type="scientific">Cudoniella acicularis</name>
    <dbReference type="NCBI Taxonomy" id="354080"/>
    <lineage>
        <taxon>Eukaryota</taxon>
        <taxon>Fungi</taxon>
        <taxon>Dikarya</taxon>
        <taxon>Ascomycota</taxon>
        <taxon>Pezizomycotina</taxon>
        <taxon>Leotiomycetes</taxon>
        <taxon>Helotiales</taxon>
        <taxon>Tricladiaceae</taxon>
        <taxon>Cudoniella</taxon>
    </lineage>
</organism>
<dbReference type="Gene3D" id="3.30.465.10">
    <property type="match status" value="1"/>
</dbReference>
<comment type="cofactor">
    <cofactor evidence="1">
        <name>FAD</name>
        <dbReference type="ChEBI" id="CHEBI:57692"/>
    </cofactor>
</comment>
<dbReference type="InterPro" id="IPR036318">
    <property type="entry name" value="FAD-bd_PCMH-like_sf"/>
</dbReference>
<evidence type="ECO:0000256" key="6">
    <source>
        <dbReference type="SAM" id="SignalP"/>
    </source>
</evidence>
<evidence type="ECO:0000256" key="3">
    <source>
        <dbReference type="ARBA" id="ARBA00022630"/>
    </source>
</evidence>
<keyword evidence="9" id="KW-1185">Reference proteome</keyword>
<keyword evidence="3" id="KW-0285">Flavoprotein</keyword>
<gene>
    <name evidence="8" type="ORF">G7Y89_g10017</name>
</gene>
<evidence type="ECO:0000256" key="4">
    <source>
        <dbReference type="ARBA" id="ARBA00022827"/>
    </source>
</evidence>